<dbReference type="PROSITE" id="PS51061">
    <property type="entry name" value="R3H"/>
    <property type="match status" value="1"/>
</dbReference>
<dbReference type="PANTHER" id="PTHR35800">
    <property type="entry name" value="PROTEIN JAG"/>
    <property type="match status" value="1"/>
</dbReference>
<protein>
    <recommendedName>
        <fullName evidence="2">R3H domain-containing protein</fullName>
    </recommendedName>
</protein>
<gene>
    <name evidence="3" type="ORF">S06H3_23946</name>
</gene>
<evidence type="ECO:0000256" key="1">
    <source>
        <dbReference type="ARBA" id="ARBA00022884"/>
    </source>
</evidence>
<keyword evidence="1" id="KW-0694">RNA-binding</keyword>
<dbReference type="InterPro" id="IPR036867">
    <property type="entry name" value="R3H_dom_sf"/>
</dbReference>
<dbReference type="GO" id="GO:0003723">
    <property type="term" value="F:RNA binding"/>
    <property type="evidence" value="ECO:0007669"/>
    <property type="project" value="UniProtKB-KW"/>
</dbReference>
<organism evidence="3">
    <name type="scientific">marine sediment metagenome</name>
    <dbReference type="NCBI Taxonomy" id="412755"/>
    <lineage>
        <taxon>unclassified sequences</taxon>
        <taxon>metagenomes</taxon>
        <taxon>ecological metagenomes</taxon>
    </lineage>
</organism>
<dbReference type="InterPro" id="IPR039247">
    <property type="entry name" value="KhpB"/>
</dbReference>
<dbReference type="InterPro" id="IPR004044">
    <property type="entry name" value="KH_dom_type_2"/>
</dbReference>
<dbReference type="Pfam" id="PF07650">
    <property type="entry name" value="KH_2"/>
    <property type="match status" value="1"/>
</dbReference>
<dbReference type="AlphaFoldDB" id="X1KZR7"/>
<sequence>MINQDNLQEIEKIIQEFFEKTSFEVEAEVLSPEEKTVPVRIRTEEPKILIGQNGQTLAEIQHLLKAMLRRRISEQFYLDIDINDYKKKKIEYLKETAGFLADEVALSKKERMLAPMPAYERRIIHLELAERKDIATESIGQEPERKIVIRPYP</sequence>
<dbReference type="CDD" id="cd02644">
    <property type="entry name" value="R3H_jag"/>
    <property type="match status" value="1"/>
</dbReference>
<dbReference type="Pfam" id="PF01424">
    <property type="entry name" value="R3H"/>
    <property type="match status" value="1"/>
</dbReference>
<dbReference type="InterPro" id="IPR001374">
    <property type="entry name" value="R3H_dom"/>
</dbReference>
<name>X1KZR7_9ZZZZ</name>
<dbReference type="SMART" id="SM00393">
    <property type="entry name" value="R3H"/>
    <property type="match status" value="1"/>
</dbReference>
<reference evidence="3" key="1">
    <citation type="journal article" date="2014" name="Front. Microbiol.">
        <title>High frequency of phylogenetically diverse reductive dehalogenase-homologous genes in deep subseafloor sedimentary metagenomes.</title>
        <authorList>
            <person name="Kawai M."/>
            <person name="Futagami T."/>
            <person name="Toyoda A."/>
            <person name="Takaki Y."/>
            <person name="Nishi S."/>
            <person name="Hori S."/>
            <person name="Arai W."/>
            <person name="Tsubouchi T."/>
            <person name="Morono Y."/>
            <person name="Uchiyama I."/>
            <person name="Ito T."/>
            <person name="Fujiyama A."/>
            <person name="Inagaki F."/>
            <person name="Takami H."/>
        </authorList>
    </citation>
    <scope>NUCLEOTIDE SEQUENCE</scope>
    <source>
        <strain evidence="3">Expedition CK06-06</strain>
    </source>
</reference>
<dbReference type="SUPFAM" id="SSF82708">
    <property type="entry name" value="R3H domain"/>
    <property type="match status" value="1"/>
</dbReference>
<evidence type="ECO:0000259" key="2">
    <source>
        <dbReference type="PROSITE" id="PS51061"/>
    </source>
</evidence>
<comment type="caution">
    <text evidence="3">The sequence shown here is derived from an EMBL/GenBank/DDBJ whole genome shotgun (WGS) entry which is preliminary data.</text>
</comment>
<proteinExistence type="predicted"/>
<dbReference type="Gene3D" id="3.30.1370.50">
    <property type="entry name" value="R3H-like domain"/>
    <property type="match status" value="1"/>
</dbReference>
<dbReference type="InterPro" id="IPR034079">
    <property type="entry name" value="R3H_KhpB"/>
</dbReference>
<dbReference type="EMBL" id="BARV01013155">
    <property type="protein sequence ID" value="GAI12218.1"/>
    <property type="molecule type" value="Genomic_DNA"/>
</dbReference>
<dbReference type="Gene3D" id="3.30.300.20">
    <property type="match status" value="1"/>
</dbReference>
<feature type="domain" description="R3H" evidence="2">
    <location>
        <begin position="87"/>
        <end position="153"/>
    </location>
</feature>
<dbReference type="PANTHER" id="PTHR35800:SF1">
    <property type="entry name" value="RNA-BINDING PROTEIN KHPB"/>
    <property type="match status" value="1"/>
</dbReference>
<dbReference type="InterPro" id="IPR015946">
    <property type="entry name" value="KH_dom-like_a/b"/>
</dbReference>
<evidence type="ECO:0000313" key="3">
    <source>
        <dbReference type="EMBL" id="GAI12218.1"/>
    </source>
</evidence>
<accession>X1KZR7</accession>